<keyword evidence="4" id="KW-1185">Reference proteome</keyword>
<evidence type="ECO:0000313" key="4">
    <source>
        <dbReference type="Proteomes" id="UP001172457"/>
    </source>
</evidence>
<evidence type="ECO:0000256" key="1">
    <source>
        <dbReference type="SAM" id="MobiDB-lite"/>
    </source>
</evidence>
<feature type="compositionally biased region" description="Polar residues" evidence="1">
    <location>
        <begin position="355"/>
        <end position="366"/>
    </location>
</feature>
<feature type="compositionally biased region" description="Polar residues" evidence="1">
    <location>
        <begin position="377"/>
        <end position="404"/>
    </location>
</feature>
<protein>
    <recommendedName>
        <fullName evidence="2">Histone-lysine N-methyltransferase CLF-like HTH domain-containing protein</fullName>
    </recommendedName>
</protein>
<accession>A0AA38W833</accession>
<dbReference type="GO" id="GO:0003682">
    <property type="term" value="F:chromatin binding"/>
    <property type="evidence" value="ECO:0007669"/>
    <property type="project" value="TreeGrafter"/>
</dbReference>
<feature type="region of interest" description="Disordered" evidence="1">
    <location>
        <begin position="355"/>
        <end position="425"/>
    </location>
</feature>
<dbReference type="GO" id="GO:0046976">
    <property type="term" value="F:histone H3K27 methyltransferase activity"/>
    <property type="evidence" value="ECO:0007669"/>
    <property type="project" value="TreeGrafter"/>
</dbReference>
<name>A0AA38W833_9ASTR</name>
<gene>
    <name evidence="3" type="ORF">OSB04_027260</name>
</gene>
<dbReference type="Proteomes" id="UP001172457">
    <property type="component" value="Chromosome 7"/>
</dbReference>
<feature type="region of interest" description="Disordered" evidence="1">
    <location>
        <begin position="1"/>
        <end position="38"/>
    </location>
</feature>
<dbReference type="PANTHER" id="PTHR45747">
    <property type="entry name" value="HISTONE-LYSINE N-METHYLTRANSFERASE E(Z)"/>
    <property type="match status" value="1"/>
</dbReference>
<dbReference type="GO" id="GO:0031507">
    <property type="term" value="P:heterochromatin formation"/>
    <property type="evidence" value="ECO:0007669"/>
    <property type="project" value="TreeGrafter"/>
</dbReference>
<organism evidence="3 4">
    <name type="scientific">Centaurea solstitialis</name>
    <name type="common">yellow star-thistle</name>
    <dbReference type="NCBI Taxonomy" id="347529"/>
    <lineage>
        <taxon>Eukaryota</taxon>
        <taxon>Viridiplantae</taxon>
        <taxon>Streptophyta</taxon>
        <taxon>Embryophyta</taxon>
        <taxon>Tracheophyta</taxon>
        <taxon>Spermatophyta</taxon>
        <taxon>Magnoliopsida</taxon>
        <taxon>eudicotyledons</taxon>
        <taxon>Gunneridae</taxon>
        <taxon>Pentapetalae</taxon>
        <taxon>asterids</taxon>
        <taxon>campanulids</taxon>
        <taxon>Asterales</taxon>
        <taxon>Asteraceae</taxon>
        <taxon>Carduoideae</taxon>
        <taxon>Cardueae</taxon>
        <taxon>Centaureinae</taxon>
        <taxon>Centaurea</taxon>
    </lineage>
</organism>
<dbReference type="InterPro" id="IPR045318">
    <property type="entry name" value="EZH1/2-like"/>
</dbReference>
<dbReference type="InterPro" id="IPR058609">
    <property type="entry name" value="HTH_CLF-like"/>
</dbReference>
<dbReference type="GO" id="GO:0005634">
    <property type="term" value="C:nucleus"/>
    <property type="evidence" value="ECO:0007669"/>
    <property type="project" value="TreeGrafter"/>
</dbReference>
<evidence type="ECO:0000259" key="2">
    <source>
        <dbReference type="Pfam" id="PF25996"/>
    </source>
</evidence>
<sequence length="480" mass="53671">MSSSNLRPLSTAAANARSESPDAPPATNNAAVQEAAPTPPEIAMVVDSLTAEVQADRSAYVKKRMEENRNKLAEITKNHHKLSTERRNLGINGDKRDNLLTRRQKEAIDMQSRAGIGFGSNGSSSHEDEHASVILLGSGIPVKNSVRPILLPKVEKLPPYTTWTFMDRNQRMTEDQSVVGRRRIYYDQNGGEALICSDSEEEMINDEEDKKEFVDSEDNIIRMTIEELGSSDPVFDVLAQRLSRKPGEVKARYEVLASRQNAMESSKPGEEDSDMSSFLDKDLEAAQDSFDNLFCRRCLVRLIIFDCKLHGCSQELIFPAEKLTWDGPEEENVPCGQHCYLQVQKLEVASSMQLNTERTPAVSSDASGVPLPRDKSNGPSLRSRSNPCKSGSIASKTQNVTEAKSSSMRRSRRKVSLIPDDHPALQVQVPDPPTKKEVTDFKSWRTMEKALFEKGLEMFGRNRLVHHFYIVIVVKIPKPN</sequence>
<feature type="domain" description="Histone-lysine N-methyltransferase CLF-like HTH" evidence="2">
    <location>
        <begin position="213"/>
        <end position="256"/>
    </location>
</feature>
<evidence type="ECO:0000313" key="3">
    <source>
        <dbReference type="EMBL" id="KAJ9540754.1"/>
    </source>
</evidence>
<dbReference type="Pfam" id="PF25996">
    <property type="entry name" value="HTH_CLF_N"/>
    <property type="match status" value="1"/>
</dbReference>
<dbReference type="EMBL" id="JARYMX010000007">
    <property type="protein sequence ID" value="KAJ9540754.1"/>
    <property type="molecule type" value="Genomic_DNA"/>
</dbReference>
<comment type="caution">
    <text evidence="3">The sequence shown here is derived from an EMBL/GenBank/DDBJ whole genome shotgun (WGS) entry which is preliminary data.</text>
</comment>
<proteinExistence type="predicted"/>
<dbReference type="PANTHER" id="PTHR45747:SF19">
    <property type="entry name" value="HISTONE-LYSINE N-METHYLTRANSFERASE"/>
    <property type="match status" value="1"/>
</dbReference>
<dbReference type="AlphaFoldDB" id="A0AA38W833"/>
<reference evidence="3" key="1">
    <citation type="submission" date="2023-03" db="EMBL/GenBank/DDBJ databases">
        <title>Chromosome-scale reference genome and RAD-based genetic map of yellow starthistle (Centaurea solstitialis) reveal putative structural variation and QTLs associated with invader traits.</title>
        <authorList>
            <person name="Reatini B."/>
            <person name="Cang F.A."/>
            <person name="Jiang Q."/>
            <person name="Mckibben M.T.W."/>
            <person name="Barker M.S."/>
            <person name="Rieseberg L.H."/>
            <person name="Dlugosch K.M."/>
        </authorList>
    </citation>
    <scope>NUCLEOTIDE SEQUENCE</scope>
    <source>
        <strain evidence="3">CAN-66</strain>
        <tissue evidence="3">Leaf</tissue>
    </source>
</reference>